<dbReference type="EMBL" id="CP005077">
    <property type="protein sequence ID" value="AGM24721.1"/>
    <property type="molecule type" value="Genomic_DNA"/>
</dbReference>
<sequence length="213" mass="25552">MEIRTELVQELNHLYNKYSSQSFQEHILSCLEILKQYDFDDKQNMIFASYALRFLFVLKAKLEENIDLTTNFGNLLGKGYTTGHQRKKFNFGEKRNQDEYEEELDFYIEHNFFDEEYERLQYLATKYRTKLSGDDFIAKVANSNLQKTYFTVFECLDDQELAVRLQLIAIQLLKITVADRKPYNLKFDNLIKLLIVIEKAHQEYLINYNQIFR</sequence>
<gene>
    <name evidence="1" type="ORF">SCHRY_v1c01360</name>
</gene>
<proteinExistence type="predicted"/>
<organism evidence="1 2">
    <name type="scientific">Spiroplasma chrysopicola DF-1</name>
    <dbReference type="NCBI Taxonomy" id="1276227"/>
    <lineage>
        <taxon>Bacteria</taxon>
        <taxon>Bacillati</taxon>
        <taxon>Mycoplasmatota</taxon>
        <taxon>Mollicutes</taxon>
        <taxon>Entomoplasmatales</taxon>
        <taxon>Spiroplasmataceae</taxon>
        <taxon>Spiroplasma</taxon>
    </lineage>
</organism>
<dbReference type="OrthoDB" id="388761at2"/>
<reference evidence="1 2" key="1">
    <citation type="journal article" date="2013" name="Genome Biol. Evol.">
        <title>Complete genomes of two dipteran-associated spiroplasmas provided insights into the origin, dynamics, and impacts of viral invasion in spiroplasma.</title>
        <authorList>
            <person name="Ku C."/>
            <person name="Lo W.S."/>
            <person name="Chen L.L."/>
            <person name="Kuo C.H."/>
        </authorList>
    </citation>
    <scope>NUCLEOTIDE SEQUENCE [LARGE SCALE GENOMIC DNA]</scope>
    <source>
        <strain evidence="1 2">DF-1</strain>
    </source>
</reference>
<dbReference type="KEGG" id="scr:SCHRY_v1c01360"/>
<protein>
    <submittedName>
        <fullName evidence="1">Uncharacterized protein</fullName>
    </submittedName>
</protein>
<accession>R4UHB7</accession>
<evidence type="ECO:0000313" key="1">
    <source>
        <dbReference type="EMBL" id="AGM24721.1"/>
    </source>
</evidence>
<dbReference type="HOGENOM" id="CLU_1293660_0_0_14"/>
<dbReference type="PATRIC" id="fig|1276227.3.peg.136"/>
<dbReference type="STRING" id="1276227.SCHRY_v1c01360"/>
<dbReference type="AlphaFoldDB" id="R4UHB7"/>
<evidence type="ECO:0000313" key="2">
    <source>
        <dbReference type="Proteomes" id="UP000013964"/>
    </source>
</evidence>
<name>R4UHB7_9MOLU</name>
<dbReference type="RefSeq" id="WP_016338547.1">
    <property type="nucleotide sequence ID" value="NC_021280.1"/>
</dbReference>
<dbReference type="Proteomes" id="UP000013964">
    <property type="component" value="Chromosome"/>
</dbReference>
<keyword evidence="2" id="KW-1185">Reference proteome</keyword>